<gene>
    <name evidence="2" type="ORF">AM231_20190</name>
</gene>
<keyword evidence="3" id="KW-1185">Reference proteome</keyword>
<comment type="caution">
    <text evidence="2">The sequence shown here is derived from an EMBL/GenBank/DDBJ whole genome shotgun (WGS) entry which is preliminary data.</text>
</comment>
<name>A0A0M1NKI2_9BACL</name>
<dbReference type="Gene3D" id="1.25.40.10">
    <property type="entry name" value="Tetratricopeptide repeat domain"/>
    <property type="match status" value="1"/>
</dbReference>
<reference evidence="3" key="1">
    <citation type="submission" date="2015-08" db="EMBL/GenBank/DDBJ databases">
        <title>Genome sequencing project for genomic taxonomy and phylogenomics of Bacillus-like bacteria.</title>
        <authorList>
            <person name="Liu B."/>
            <person name="Wang J."/>
            <person name="Zhu Y."/>
            <person name="Liu G."/>
            <person name="Chen Q."/>
            <person name="Chen Z."/>
            <person name="Lan J."/>
            <person name="Che J."/>
            <person name="Ge C."/>
            <person name="Shi H."/>
            <person name="Pan Z."/>
            <person name="Liu X."/>
        </authorList>
    </citation>
    <scope>NUCLEOTIDE SEQUENCE [LARGE SCALE GENOMIC DNA]</scope>
    <source>
        <strain evidence="3">FJAT-22460</strain>
    </source>
</reference>
<dbReference type="InterPro" id="IPR019734">
    <property type="entry name" value="TPR_rpt"/>
</dbReference>
<evidence type="ECO:0000313" key="3">
    <source>
        <dbReference type="Proteomes" id="UP000036932"/>
    </source>
</evidence>
<dbReference type="EMBL" id="LIUT01000003">
    <property type="protein sequence ID" value="KOR82627.1"/>
    <property type="molecule type" value="Genomic_DNA"/>
</dbReference>
<dbReference type="PROSITE" id="PS50005">
    <property type="entry name" value="TPR"/>
    <property type="match status" value="1"/>
</dbReference>
<dbReference type="InterPro" id="IPR018708">
    <property type="entry name" value="DUF2225"/>
</dbReference>
<feature type="repeat" description="TPR" evidence="1">
    <location>
        <begin position="171"/>
        <end position="204"/>
    </location>
</feature>
<dbReference type="InterPro" id="IPR011990">
    <property type="entry name" value="TPR-like_helical_dom_sf"/>
</dbReference>
<dbReference type="OrthoDB" id="9780343at2"/>
<evidence type="ECO:0000313" key="2">
    <source>
        <dbReference type="EMBL" id="KOR82627.1"/>
    </source>
</evidence>
<sequence>MASGLKLEPLYSIKVVCAHCEHEYLTSRVRPSFKKAYRTDTDFCSYYKSENPDFYVVRICPECGFASTENSTLKLSQRQKALFYEQIGCRWVKRDMGGERTLEDALESYKLALLCAQVIGERDRIIASLLHHIAWLYRYQNNEEQEKRFLGYSLESYIRVFELEGVGANDARLLYLIGEIHRRLGQFQEAVQWFSRVVQDEKIMDAAMIRASREQWRLISEQIREQKNTALKAES</sequence>
<dbReference type="Proteomes" id="UP000036932">
    <property type="component" value="Unassembled WGS sequence"/>
</dbReference>
<evidence type="ECO:0000256" key="1">
    <source>
        <dbReference type="PROSITE-ProRule" id="PRU00339"/>
    </source>
</evidence>
<organism evidence="2 3">
    <name type="scientific">Paenibacillus solani</name>
    <dbReference type="NCBI Taxonomy" id="1705565"/>
    <lineage>
        <taxon>Bacteria</taxon>
        <taxon>Bacillati</taxon>
        <taxon>Bacillota</taxon>
        <taxon>Bacilli</taxon>
        <taxon>Bacillales</taxon>
        <taxon>Paenibacillaceae</taxon>
        <taxon>Paenibacillus</taxon>
    </lineage>
</organism>
<dbReference type="SUPFAM" id="SSF48452">
    <property type="entry name" value="TPR-like"/>
    <property type="match status" value="1"/>
</dbReference>
<dbReference type="PATRIC" id="fig|1705565.3.peg.6007"/>
<proteinExistence type="predicted"/>
<accession>A0A0M1NKI2</accession>
<protein>
    <submittedName>
        <fullName evidence="2">Uncharacterized protein</fullName>
    </submittedName>
</protein>
<dbReference type="AlphaFoldDB" id="A0A0M1NKI2"/>
<keyword evidence="1" id="KW-0802">TPR repeat</keyword>
<dbReference type="Pfam" id="PF09986">
    <property type="entry name" value="DUF2225"/>
    <property type="match status" value="1"/>
</dbReference>